<evidence type="ECO:0000313" key="2">
    <source>
        <dbReference type="Proteomes" id="UP001629235"/>
    </source>
</evidence>
<gene>
    <name evidence="1" type="ORF">PQR01_29355</name>
</gene>
<keyword evidence="2" id="KW-1185">Reference proteome</keyword>
<protein>
    <submittedName>
        <fullName evidence="1">PIG-L family deacetylase</fullName>
    </submittedName>
</protein>
<reference evidence="1 2" key="1">
    <citation type="journal article" date="2024" name="Chem. Sci.">
        <title>Discovery of megapolipeptins by genome mining of a Burkholderiales bacteria collection.</title>
        <authorList>
            <person name="Paulo B.S."/>
            <person name="Recchia M.J.J."/>
            <person name="Lee S."/>
            <person name="Fergusson C.H."/>
            <person name="Romanowski S.B."/>
            <person name="Hernandez A."/>
            <person name="Krull N."/>
            <person name="Liu D.Y."/>
            <person name="Cavanagh H."/>
            <person name="Bos A."/>
            <person name="Gray C.A."/>
            <person name="Murphy B.T."/>
            <person name="Linington R.G."/>
            <person name="Eustaquio A.S."/>
        </authorList>
    </citation>
    <scope>NUCLEOTIDE SEQUENCE [LARGE SCALE GENOMIC DNA]</scope>
    <source>
        <strain evidence="1 2">RL18-126-BIB-B</strain>
    </source>
</reference>
<proteinExistence type="predicted"/>
<evidence type="ECO:0000313" key="1">
    <source>
        <dbReference type="EMBL" id="MFM0107465.1"/>
    </source>
</evidence>
<dbReference type="Proteomes" id="UP001629235">
    <property type="component" value="Unassembled WGS sequence"/>
</dbReference>
<sequence>MKWHGRLLVISPHLDDAVLSCGVLLAAHPAPFVCTVFTAAPDKNMTTDWDRQSGFADAFEAMQARKAEDVHALDLLGAFPIHLPFCDAQYKVPSMEDSLVAAIQQTLRDVKPSSVMMPMGLFHSDHTMVANACMKLMHRFGHVRMHAYEDVPYRTMPDIVPNRLRTIEELGFAAQPFDVVGVAANARHRQLKRAAINAYQSQLRAFGPDGQAGLYSSERYWRLRETDAQSNARTRPQSHNAFWTPSPNR</sequence>
<organism evidence="1 2">
    <name type="scientific">Paraburkholderia rhynchosiae</name>
    <dbReference type="NCBI Taxonomy" id="487049"/>
    <lineage>
        <taxon>Bacteria</taxon>
        <taxon>Pseudomonadati</taxon>
        <taxon>Pseudomonadota</taxon>
        <taxon>Betaproteobacteria</taxon>
        <taxon>Burkholderiales</taxon>
        <taxon>Burkholderiaceae</taxon>
        <taxon>Paraburkholderia</taxon>
    </lineage>
</organism>
<accession>A0ACC7NIT3</accession>
<dbReference type="EMBL" id="JAQQDW010000081">
    <property type="protein sequence ID" value="MFM0107465.1"/>
    <property type="molecule type" value="Genomic_DNA"/>
</dbReference>
<comment type="caution">
    <text evidence="1">The sequence shown here is derived from an EMBL/GenBank/DDBJ whole genome shotgun (WGS) entry which is preliminary data.</text>
</comment>
<name>A0ACC7NIT3_9BURK</name>